<proteinExistence type="predicted"/>
<evidence type="ECO:0000256" key="2">
    <source>
        <dbReference type="ARBA" id="ARBA00011738"/>
    </source>
</evidence>
<dbReference type="InterPro" id="IPR001926">
    <property type="entry name" value="TrpB-like_PALP"/>
</dbReference>
<dbReference type="Gene3D" id="3.40.50.1100">
    <property type="match status" value="2"/>
</dbReference>
<evidence type="ECO:0000256" key="3">
    <source>
        <dbReference type="ARBA" id="ARBA00022679"/>
    </source>
</evidence>
<dbReference type="SUPFAM" id="SSF53686">
    <property type="entry name" value="Tryptophan synthase beta subunit-like PLP-dependent enzymes"/>
    <property type="match status" value="1"/>
</dbReference>
<evidence type="ECO:0000313" key="6">
    <source>
        <dbReference type="EMBL" id="UUL82316.1"/>
    </source>
</evidence>
<dbReference type="RefSeq" id="WP_256506128.1">
    <property type="nucleotide sequence ID" value="NZ_CP101740.1"/>
</dbReference>
<dbReference type="InterPro" id="IPR036052">
    <property type="entry name" value="TrpB-like_PALP_sf"/>
</dbReference>
<comment type="cofactor">
    <cofactor evidence="1">
        <name>pyridoxal 5'-phosphate</name>
        <dbReference type="ChEBI" id="CHEBI:597326"/>
    </cofactor>
</comment>
<evidence type="ECO:0000256" key="1">
    <source>
        <dbReference type="ARBA" id="ARBA00001933"/>
    </source>
</evidence>
<dbReference type="InterPro" id="IPR023927">
    <property type="entry name" value="SbnA"/>
</dbReference>
<dbReference type="CDD" id="cd01561">
    <property type="entry name" value="CBS_like"/>
    <property type="match status" value="1"/>
</dbReference>
<comment type="subunit">
    <text evidence="2">Homodimer.</text>
</comment>
<reference evidence="6" key="1">
    <citation type="submission" date="2022-07" db="EMBL/GenBank/DDBJ databases">
        <title>Sphingomonas sp. nov., a novel bacterium isolated from the north slope of the Mount Everest.</title>
        <authorList>
            <person name="Cui X."/>
            <person name="Liu Y."/>
        </authorList>
    </citation>
    <scope>NUCLEOTIDE SEQUENCE</scope>
    <source>
        <strain evidence="6">S5-59</strain>
    </source>
</reference>
<gene>
    <name evidence="6" type="primary">sbnA</name>
    <name evidence="6" type="ORF">NMP03_14200</name>
</gene>
<evidence type="ECO:0000256" key="4">
    <source>
        <dbReference type="ARBA" id="ARBA00022898"/>
    </source>
</evidence>
<sequence length="333" mass="36319">MEDRQGLLDRLFRAQNIIRPTPIVRLEEPVSDGLDIYAKLEYSNGIGSIKDRPALWILKEAIERGDIGPHTTVIESSSGNFACAVAVCCRMLEIDFVPVIDPNISSHYEQTLRGMCADVVKVTERDDTGGFLKTRLRKVQELIALYGDAYWPNQYENLGAVAAHYHLTGAEIAQVPLDYVFVGVSTGGTIAGVSQRLKRENPNVRVIAVDAEGSVIFGGAPKRRHLPGLGSSISPGLVGQAEIDDVVMVPEIDAVRACQELLDRHRLFVGASTGSVYSAIQRYFSGRSSGSAPARVLFMCCDRGSAYLDTVFDPNWAAWREAADLQDAEAMCG</sequence>
<accession>A0ABY5L8N6</accession>
<dbReference type="Proteomes" id="UP001058533">
    <property type="component" value="Chromosome"/>
</dbReference>
<organism evidence="6 7">
    <name type="scientific">Sphingomonas qomolangmaensis</name>
    <dbReference type="NCBI Taxonomy" id="2918765"/>
    <lineage>
        <taxon>Bacteria</taxon>
        <taxon>Pseudomonadati</taxon>
        <taxon>Pseudomonadota</taxon>
        <taxon>Alphaproteobacteria</taxon>
        <taxon>Sphingomonadales</taxon>
        <taxon>Sphingomonadaceae</taxon>
        <taxon>Sphingomonas</taxon>
    </lineage>
</organism>
<feature type="domain" description="Tryptophan synthase beta chain-like PALP" evidence="5">
    <location>
        <begin position="17"/>
        <end position="302"/>
    </location>
</feature>
<name>A0ABY5L8N6_9SPHN</name>
<keyword evidence="3" id="KW-0808">Transferase</keyword>
<keyword evidence="7" id="KW-1185">Reference proteome</keyword>
<dbReference type="EMBL" id="CP101740">
    <property type="protein sequence ID" value="UUL82316.1"/>
    <property type="molecule type" value="Genomic_DNA"/>
</dbReference>
<dbReference type="InterPro" id="IPR050214">
    <property type="entry name" value="Cys_Synth/Cystath_Beta-Synth"/>
</dbReference>
<dbReference type="NCBIfam" id="TIGR03945">
    <property type="entry name" value="PLP_SbnA_fam"/>
    <property type="match status" value="1"/>
</dbReference>
<evidence type="ECO:0000313" key="7">
    <source>
        <dbReference type="Proteomes" id="UP001058533"/>
    </source>
</evidence>
<protein>
    <submittedName>
        <fullName evidence="6">2,3-diaminopropionate biosynthesis protein SbnA</fullName>
    </submittedName>
</protein>
<dbReference type="Pfam" id="PF00291">
    <property type="entry name" value="PALP"/>
    <property type="match status" value="1"/>
</dbReference>
<dbReference type="PANTHER" id="PTHR10314">
    <property type="entry name" value="CYSTATHIONINE BETA-SYNTHASE"/>
    <property type="match status" value="1"/>
</dbReference>
<keyword evidence="4" id="KW-0663">Pyridoxal phosphate</keyword>
<evidence type="ECO:0000259" key="5">
    <source>
        <dbReference type="Pfam" id="PF00291"/>
    </source>
</evidence>